<dbReference type="EMBL" id="LQPG01000008">
    <property type="protein sequence ID" value="ORW13393.1"/>
    <property type="molecule type" value="Genomic_DNA"/>
</dbReference>
<organism evidence="1 2">
    <name type="scientific">Mycolicibacter longobardus</name>
    <dbReference type="NCBI Taxonomy" id="1108812"/>
    <lineage>
        <taxon>Bacteria</taxon>
        <taxon>Bacillati</taxon>
        <taxon>Actinomycetota</taxon>
        <taxon>Actinomycetes</taxon>
        <taxon>Mycobacteriales</taxon>
        <taxon>Mycobacteriaceae</taxon>
        <taxon>Mycolicibacter</taxon>
    </lineage>
</organism>
<dbReference type="Pfam" id="PF22014">
    <property type="entry name" value="DUF6932"/>
    <property type="match status" value="1"/>
</dbReference>
<evidence type="ECO:0000313" key="1">
    <source>
        <dbReference type="EMBL" id="ORW13393.1"/>
    </source>
</evidence>
<proteinExistence type="predicted"/>
<protein>
    <submittedName>
        <fullName evidence="1">Uncharacterized protein</fullName>
    </submittedName>
</protein>
<dbReference type="OrthoDB" id="4578284at2"/>
<reference evidence="1 2" key="1">
    <citation type="submission" date="2016-01" db="EMBL/GenBank/DDBJ databases">
        <title>The new phylogeny of the genus Mycobacterium.</title>
        <authorList>
            <person name="Tarcisio F."/>
            <person name="Conor M."/>
            <person name="Antonella G."/>
            <person name="Elisabetta G."/>
            <person name="Giulia F.S."/>
            <person name="Sara T."/>
            <person name="Anna F."/>
            <person name="Clotilde B."/>
            <person name="Roberto B."/>
            <person name="Veronica D.S."/>
            <person name="Fabio R."/>
            <person name="Monica P."/>
            <person name="Olivier J."/>
            <person name="Enrico T."/>
            <person name="Nicola S."/>
        </authorList>
    </citation>
    <scope>NUCLEOTIDE SEQUENCE [LARGE SCALE GENOMIC DNA]</scope>
    <source>
        <strain evidence="1 2">DSM 45394</strain>
    </source>
</reference>
<dbReference type="Proteomes" id="UP000193866">
    <property type="component" value="Unassembled WGS sequence"/>
</dbReference>
<dbReference type="RefSeq" id="WP_046285975.1">
    <property type="nucleotide sequence ID" value="NZ_JACKVG010000028.1"/>
</dbReference>
<gene>
    <name evidence="1" type="ORF">AWC16_04235</name>
</gene>
<evidence type="ECO:0000313" key="2">
    <source>
        <dbReference type="Proteomes" id="UP000193866"/>
    </source>
</evidence>
<keyword evidence="2" id="KW-1185">Reference proteome</keyword>
<accession>A0A1X1YQU0</accession>
<dbReference type="STRING" id="1108812.AWC16_04235"/>
<name>A0A1X1YQU0_9MYCO</name>
<comment type="caution">
    <text evidence="1">The sequence shown here is derived from an EMBL/GenBank/DDBJ whole genome shotgun (WGS) entry which is preliminary data.</text>
</comment>
<dbReference type="InterPro" id="IPR053860">
    <property type="entry name" value="DUF6932"/>
</dbReference>
<dbReference type="AlphaFoldDB" id="A0A1X1YQU0"/>
<sequence>MIPELDPTHGLLPPGRYRATRIEVRQRFVDGRGAHRQRLWQDWESATNLLRRHVHVNAAWLYGQFLSDDPEPQVVSCAYWAEDLELAKAHLNPTSVHTLAAFAQRGKVRRIVGVQVDTQLLAWHCQPDPNTEDRYLTPYLERRGQVDDYLQRIRCGTRGSIPARDDALPRRGYVEVIVDDYQ</sequence>